<dbReference type="GO" id="GO:0016787">
    <property type="term" value="F:hydrolase activity"/>
    <property type="evidence" value="ECO:0007669"/>
    <property type="project" value="UniProtKB-KW"/>
</dbReference>
<accession>A0ABW2F8I8</accession>
<evidence type="ECO:0000313" key="3">
    <source>
        <dbReference type="Proteomes" id="UP001596378"/>
    </source>
</evidence>
<proteinExistence type="predicted"/>
<reference evidence="3" key="1">
    <citation type="journal article" date="2019" name="Int. J. Syst. Evol. Microbiol.">
        <title>The Global Catalogue of Microorganisms (GCM) 10K type strain sequencing project: providing services to taxonomists for standard genome sequencing and annotation.</title>
        <authorList>
            <consortium name="The Broad Institute Genomics Platform"/>
            <consortium name="The Broad Institute Genome Sequencing Center for Infectious Disease"/>
            <person name="Wu L."/>
            <person name="Ma J."/>
        </authorList>
    </citation>
    <scope>NUCLEOTIDE SEQUENCE [LARGE SCALE GENOMIC DNA]</scope>
    <source>
        <strain evidence="3">KCTC 12907</strain>
    </source>
</reference>
<organism evidence="2 3">
    <name type="scientific">Cohnella cellulosilytica</name>
    <dbReference type="NCBI Taxonomy" id="986710"/>
    <lineage>
        <taxon>Bacteria</taxon>
        <taxon>Bacillati</taxon>
        <taxon>Bacillota</taxon>
        <taxon>Bacilli</taxon>
        <taxon>Bacillales</taxon>
        <taxon>Paenibacillaceae</taxon>
        <taxon>Cohnella</taxon>
    </lineage>
</organism>
<dbReference type="Gene3D" id="1.50.10.10">
    <property type="match status" value="1"/>
</dbReference>
<dbReference type="InterPro" id="IPR010905">
    <property type="entry name" value="Glyco_hydro_88"/>
</dbReference>
<dbReference type="InterPro" id="IPR008928">
    <property type="entry name" value="6-hairpin_glycosidase_sf"/>
</dbReference>
<comment type="caution">
    <text evidence="2">The sequence shown here is derived from an EMBL/GenBank/DDBJ whole genome shotgun (WGS) entry which is preliminary data.</text>
</comment>
<evidence type="ECO:0000256" key="1">
    <source>
        <dbReference type="ARBA" id="ARBA00022801"/>
    </source>
</evidence>
<dbReference type="EMBL" id="JBHTAI010000002">
    <property type="protein sequence ID" value="MFC7147837.1"/>
    <property type="molecule type" value="Genomic_DNA"/>
</dbReference>
<dbReference type="RefSeq" id="WP_378047988.1">
    <property type="nucleotide sequence ID" value="NZ_JBHMDN010000016.1"/>
</dbReference>
<keyword evidence="3" id="KW-1185">Reference proteome</keyword>
<keyword evidence="1 2" id="KW-0378">Hydrolase</keyword>
<dbReference type="InterPro" id="IPR012341">
    <property type="entry name" value="6hp_glycosidase-like_sf"/>
</dbReference>
<protein>
    <submittedName>
        <fullName evidence="2">Glycoside hydrolase family 105 protein</fullName>
    </submittedName>
</protein>
<name>A0ABW2F8I8_9BACL</name>
<dbReference type="InterPro" id="IPR052043">
    <property type="entry name" value="PolySaccharide_Degr_Enz"/>
</dbReference>
<evidence type="ECO:0000313" key="2">
    <source>
        <dbReference type="EMBL" id="MFC7147837.1"/>
    </source>
</evidence>
<sequence length="342" mass="38480">MNVQESASRVYEYMRKEGADSWGLNLNAWDWVPGVGVAAIADYGTKARRRDVLDFLQQWEENNREKSETLKTINSIAPFAIYAQLHRHTGDSYYREASLRIAEWLRSEAPRTREGALEHTVTEKNAVFTEQVWADTVFMAVLFLARTARLTGQEAYAAEAVEQTLLHLRLLQDGETGVLFHGWNCMAGNHMSAARWTRANAWIAVGVPEILAEVNGLTEIPEELRERYSRMMEAIVRRQNDDGLWSTVMDRPDFYRETSGSCGIACGIVRGVRDGLLERALLPAADRTLEAALERIADTGEVLGVSSGTPVMETIEAYNRIRCEPTLYGQGLALMLLSDYLE</sequence>
<dbReference type="PANTHER" id="PTHR33886:SF8">
    <property type="entry name" value="UNSATURATED RHAMNOGALACTURONAN HYDROLASE (EUROFUNG)"/>
    <property type="match status" value="1"/>
</dbReference>
<gene>
    <name evidence="2" type="ORF">ACFQMJ_04745</name>
</gene>
<dbReference type="Proteomes" id="UP001596378">
    <property type="component" value="Unassembled WGS sequence"/>
</dbReference>
<dbReference type="PANTHER" id="PTHR33886">
    <property type="entry name" value="UNSATURATED RHAMNOGALACTURONAN HYDROLASE (EUROFUNG)"/>
    <property type="match status" value="1"/>
</dbReference>
<dbReference type="SUPFAM" id="SSF48208">
    <property type="entry name" value="Six-hairpin glycosidases"/>
    <property type="match status" value="1"/>
</dbReference>
<dbReference type="Pfam" id="PF07470">
    <property type="entry name" value="Glyco_hydro_88"/>
    <property type="match status" value="1"/>
</dbReference>